<sequence>MPNEPVEIKVTLSEDVPNALSTLGLDGGSPMKIWFLEDVTPGVEPPLPLLAAGIALRLRSGQSKNDSTVKIRPCRRTQLTPKWSTNSPDGKRYRLEQDWAGKRRTLAASAVQQLEHGLIEAVTSNGDDLVTLFDEHQERFLQDCADLRIEFAGLTPLGPVTATKWKDLTIGDFDTEVDAERWTFGSTDFLELSIRAESNPDKHQRRFEEAIRAQGLSFPAEQKPKTSQILTELTSAHHTER</sequence>
<evidence type="ECO:0000313" key="2">
    <source>
        <dbReference type="EMBL" id="GAF48112.1"/>
    </source>
</evidence>
<dbReference type="OrthoDB" id="4149797at2"/>
<feature type="region of interest" description="Disordered" evidence="1">
    <location>
        <begin position="220"/>
        <end position="241"/>
    </location>
</feature>
<evidence type="ECO:0000313" key="3">
    <source>
        <dbReference type="Proteomes" id="UP000019491"/>
    </source>
</evidence>
<comment type="caution">
    <text evidence="2">The sequence shown here is derived from an EMBL/GenBank/DDBJ whole genome shotgun (WGS) entry which is preliminary data.</text>
</comment>
<protein>
    <recommendedName>
        <fullName evidence="4">CYTH domain-containing protein</fullName>
    </recommendedName>
</protein>
<gene>
    <name evidence="2" type="ORF">RW1_049_00210</name>
</gene>
<dbReference type="AlphaFoldDB" id="X0Q968"/>
<dbReference type="RefSeq" id="WP_037238018.1">
    <property type="nucleotide sequence ID" value="NZ_BAWF01000049.1"/>
</dbReference>
<organism evidence="2 3">
    <name type="scientific">Rhodococcus wratislaviensis NBRC 100605</name>
    <dbReference type="NCBI Taxonomy" id="1219028"/>
    <lineage>
        <taxon>Bacteria</taxon>
        <taxon>Bacillati</taxon>
        <taxon>Actinomycetota</taxon>
        <taxon>Actinomycetes</taxon>
        <taxon>Mycobacteriales</taxon>
        <taxon>Nocardiaceae</taxon>
        <taxon>Rhodococcus</taxon>
    </lineage>
</organism>
<dbReference type="Proteomes" id="UP000019491">
    <property type="component" value="Unassembled WGS sequence"/>
</dbReference>
<name>X0Q968_RHOWR</name>
<evidence type="ECO:0008006" key="4">
    <source>
        <dbReference type="Google" id="ProtNLM"/>
    </source>
</evidence>
<keyword evidence="3" id="KW-1185">Reference proteome</keyword>
<reference evidence="2 3" key="1">
    <citation type="submission" date="2014-02" db="EMBL/GenBank/DDBJ databases">
        <title>Whole genome shotgun sequence of Rhodococcus wratislaviensis NBRC 100605.</title>
        <authorList>
            <person name="Hosoyama A."/>
            <person name="Tsuchikane K."/>
            <person name="Yoshida I."/>
            <person name="Ohji S."/>
            <person name="Ichikawa N."/>
            <person name="Yamazoe A."/>
            <person name="Fujita N."/>
        </authorList>
    </citation>
    <scope>NUCLEOTIDE SEQUENCE [LARGE SCALE GENOMIC DNA]</scope>
    <source>
        <strain evidence="2 3">NBRC 100605</strain>
    </source>
</reference>
<accession>X0Q968</accession>
<evidence type="ECO:0000256" key="1">
    <source>
        <dbReference type="SAM" id="MobiDB-lite"/>
    </source>
</evidence>
<dbReference type="EMBL" id="BAWF01000049">
    <property type="protein sequence ID" value="GAF48112.1"/>
    <property type="molecule type" value="Genomic_DNA"/>
</dbReference>
<feature type="compositionally biased region" description="Polar residues" evidence="1">
    <location>
        <begin position="225"/>
        <end position="234"/>
    </location>
</feature>
<proteinExistence type="predicted"/>